<evidence type="ECO:0000313" key="2">
    <source>
        <dbReference type="EMBL" id="TDD79984.1"/>
    </source>
</evidence>
<feature type="transmembrane region" description="Helical" evidence="1">
    <location>
        <begin position="43"/>
        <end position="61"/>
    </location>
</feature>
<name>A0A4R5B8G3_9PSEU</name>
<keyword evidence="1" id="KW-0812">Transmembrane</keyword>
<evidence type="ECO:0000313" key="3">
    <source>
        <dbReference type="Proteomes" id="UP000294723"/>
    </source>
</evidence>
<proteinExistence type="predicted"/>
<dbReference type="AlphaFoldDB" id="A0A4R5B8G3"/>
<dbReference type="Proteomes" id="UP000294723">
    <property type="component" value="Unassembled WGS sequence"/>
</dbReference>
<reference evidence="2 3" key="1">
    <citation type="submission" date="2019-03" db="EMBL/GenBank/DDBJ databases">
        <title>Draft genome sequences of novel Actinobacteria.</title>
        <authorList>
            <person name="Sahin N."/>
            <person name="Ay H."/>
            <person name="Saygin H."/>
        </authorList>
    </citation>
    <scope>NUCLEOTIDE SEQUENCE [LARGE SCALE GENOMIC DNA]</scope>
    <source>
        <strain evidence="2 3">5K548</strain>
    </source>
</reference>
<sequence>MGVAYVVVVVVTVAATALSAVVDFSGHRYVVVHVRAGTVSTMGPAVAFLGLACGSLWLSAVV</sequence>
<dbReference type="RefSeq" id="WP_132686830.1">
    <property type="nucleotide sequence ID" value="NZ_SMLA01000107.1"/>
</dbReference>
<evidence type="ECO:0000256" key="1">
    <source>
        <dbReference type="SAM" id="Phobius"/>
    </source>
</evidence>
<accession>A0A4R5B8G3</accession>
<keyword evidence="3" id="KW-1185">Reference proteome</keyword>
<protein>
    <submittedName>
        <fullName evidence="2">Uncharacterized protein</fullName>
    </submittedName>
</protein>
<gene>
    <name evidence="2" type="ORF">E1202_30815</name>
</gene>
<keyword evidence="1" id="KW-1133">Transmembrane helix</keyword>
<keyword evidence="1" id="KW-0472">Membrane</keyword>
<dbReference type="EMBL" id="SMLA01000107">
    <property type="protein sequence ID" value="TDD79984.1"/>
    <property type="molecule type" value="Genomic_DNA"/>
</dbReference>
<organism evidence="2 3">
    <name type="scientific">Saccharopolyspora karakumensis</name>
    <dbReference type="NCBI Taxonomy" id="2530386"/>
    <lineage>
        <taxon>Bacteria</taxon>
        <taxon>Bacillati</taxon>
        <taxon>Actinomycetota</taxon>
        <taxon>Actinomycetes</taxon>
        <taxon>Pseudonocardiales</taxon>
        <taxon>Pseudonocardiaceae</taxon>
        <taxon>Saccharopolyspora</taxon>
    </lineage>
</organism>
<comment type="caution">
    <text evidence="2">The sequence shown here is derived from an EMBL/GenBank/DDBJ whole genome shotgun (WGS) entry which is preliminary data.</text>
</comment>